<dbReference type="InterPro" id="IPR016035">
    <property type="entry name" value="Acyl_Trfase/lysoPLipase"/>
</dbReference>
<dbReference type="Pfam" id="PF01734">
    <property type="entry name" value="Patatin"/>
    <property type="match status" value="1"/>
</dbReference>
<evidence type="ECO:0000256" key="1">
    <source>
        <dbReference type="ARBA" id="ARBA00022801"/>
    </source>
</evidence>
<protein>
    <submittedName>
        <fullName evidence="6">Patatin-like phospholipase</fullName>
    </submittedName>
</protein>
<keyword evidence="1 4" id="KW-0378">Hydrolase</keyword>
<keyword evidence="3 4" id="KW-0443">Lipid metabolism</keyword>
<dbReference type="GO" id="GO:0016787">
    <property type="term" value="F:hydrolase activity"/>
    <property type="evidence" value="ECO:0007669"/>
    <property type="project" value="UniProtKB-UniRule"/>
</dbReference>
<dbReference type="OrthoDB" id="4080114at2"/>
<dbReference type="STRING" id="1137993.SAMN05660209_01012"/>
<dbReference type="PANTHER" id="PTHR14226">
    <property type="entry name" value="NEUROPATHY TARGET ESTERASE/SWISS CHEESE D.MELANOGASTER"/>
    <property type="match status" value="1"/>
</dbReference>
<feature type="short sequence motif" description="DGA/G" evidence="4">
    <location>
        <begin position="168"/>
        <end position="170"/>
    </location>
</feature>
<feature type="short sequence motif" description="GXSXG" evidence="4">
    <location>
        <begin position="38"/>
        <end position="42"/>
    </location>
</feature>
<dbReference type="InterPro" id="IPR050301">
    <property type="entry name" value="NTE"/>
</dbReference>
<dbReference type="EMBL" id="FNOT01000002">
    <property type="protein sequence ID" value="SDX66370.1"/>
    <property type="molecule type" value="Genomic_DNA"/>
</dbReference>
<name>A0A1H3DJ70_9ACTN</name>
<gene>
    <name evidence="6" type="ORF">SAMN05660209_01012</name>
</gene>
<comment type="caution">
    <text evidence="4">Lacks conserved residue(s) required for the propagation of feature annotation.</text>
</comment>
<organism evidence="6 7">
    <name type="scientific">Geodermatophilus africanus</name>
    <dbReference type="NCBI Taxonomy" id="1137993"/>
    <lineage>
        <taxon>Bacteria</taxon>
        <taxon>Bacillati</taxon>
        <taxon>Actinomycetota</taxon>
        <taxon>Actinomycetes</taxon>
        <taxon>Geodermatophilales</taxon>
        <taxon>Geodermatophilaceae</taxon>
        <taxon>Geodermatophilus</taxon>
    </lineage>
</organism>
<dbReference type="SUPFAM" id="SSF52151">
    <property type="entry name" value="FabD/lysophospholipase-like"/>
    <property type="match status" value="1"/>
</dbReference>
<evidence type="ECO:0000256" key="2">
    <source>
        <dbReference type="ARBA" id="ARBA00022963"/>
    </source>
</evidence>
<evidence type="ECO:0000256" key="4">
    <source>
        <dbReference type="PROSITE-ProRule" id="PRU01161"/>
    </source>
</evidence>
<keyword evidence="2 4" id="KW-0442">Lipid degradation</keyword>
<sequence length="326" mass="33885">MSARTHLVLGGGAAMGAFQAGALLALFEAGLQVDLLHGSSVGALNAAFLAVRPDLEQGRELARWWGEPSMATVLRPGWLPRLRGLTGSVRRGGALVDARPLRHLIERHVPARRLSDLAVPVTVTTTCLDCGTARHHDEGGLADVVLASCALPGIFRPVRLPDGHLHVDGGILDGVPISAALEVAAPADRILVLDCGLAPVTGRVDVCAAASDVLAGQACGVPVQPGLPPYVAPVESSVGALDTVLRAFTVARAAANRAAVREALDDPRVHVVPHVADAWAAGLLEVLPTGPRDVSRSADLLRAGRAVTERWLAGQSWMGSAATEHR</sequence>
<feature type="active site" description="Nucleophile" evidence="4">
    <location>
        <position position="40"/>
    </location>
</feature>
<dbReference type="RefSeq" id="WP_091152049.1">
    <property type="nucleotide sequence ID" value="NZ_FNOT01000002.1"/>
</dbReference>
<evidence type="ECO:0000313" key="7">
    <source>
        <dbReference type="Proteomes" id="UP000198921"/>
    </source>
</evidence>
<feature type="domain" description="PNPLA" evidence="5">
    <location>
        <begin position="7"/>
        <end position="181"/>
    </location>
</feature>
<evidence type="ECO:0000256" key="3">
    <source>
        <dbReference type="ARBA" id="ARBA00023098"/>
    </source>
</evidence>
<dbReference type="PANTHER" id="PTHR14226:SF57">
    <property type="entry name" value="BLR7027 PROTEIN"/>
    <property type="match status" value="1"/>
</dbReference>
<keyword evidence="7" id="KW-1185">Reference proteome</keyword>
<dbReference type="Gene3D" id="3.40.1090.10">
    <property type="entry name" value="Cytosolic phospholipase A2 catalytic domain"/>
    <property type="match status" value="2"/>
</dbReference>
<evidence type="ECO:0000259" key="5">
    <source>
        <dbReference type="PROSITE" id="PS51635"/>
    </source>
</evidence>
<proteinExistence type="predicted"/>
<dbReference type="PROSITE" id="PS51635">
    <property type="entry name" value="PNPLA"/>
    <property type="match status" value="1"/>
</dbReference>
<dbReference type="AlphaFoldDB" id="A0A1H3DJ70"/>
<dbReference type="InterPro" id="IPR002641">
    <property type="entry name" value="PNPLA_dom"/>
</dbReference>
<feature type="active site" description="Proton acceptor" evidence="4">
    <location>
        <position position="168"/>
    </location>
</feature>
<dbReference type="Proteomes" id="UP000198921">
    <property type="component" value="Unassembled WGS sequence"/>
</dbReference>
<evidence type="ECO:0000313" key="6">
    <source>
        <dbReference type="EMBL" id="SDX66370.1"/>
    </source>
</evidence>
<reference evidence="7" key="1">
    <citation type="submission" date="2016-10" db="EMBL/GenBank/DDBJ databases">
        <authorList>
            <person name="Varghese N."/>
            <person name="Submissions S."/>
        </authorList>
    </citation>
    <scope>NUCLEOTIDE SEQUENCE [LARGE SCALE GENOMIC DNA]</scope>
    <source>
        <strain evidence="7">DSM 45422</strain>
    </source>
</reference>
<accession>A0A1H3DJ70</accession>
<dbReference type="GO" id="GO:0016042">
    <property type="term" value="P:lipid catabolic process"/>
    <property type="evidence" value="ECO:0007669"/>
    <property type="project" value="UniProtKB-UniRule"/>
</dbReference>